<evidence type="ECO:0000256" key="1">
    <source>
        <dbReference type="SAM" id="Coils"/>
    </source>
</evidence>
<keyword evidence="1" id="KW-0175">Coiled coil</keyword>
<protein>
    <submittedName>
        <fullName evidence="5">PA14 domain-containing protein</fullName>
    </submittedName>
</protein>
<feature type="domain" description="PA14" evidence="4">
    <location>
        <begin position="248"/>
        <end position="415"/>
    </location>
</feature>
<evidence type="ECO:0000256" key="3">
    <source>
        <dbReference type="SAM" id="SignalP"/>
    </source>
</evidence>
<keyword evidence="3" id="KW-0732">Signal</keyword>
<gene>
    <name evidence="5" type="ORF">BcabD6B2_35820</name>
</gene>
<reference evidence="5 6" key="1">
    <citation type="submission" date="2021-06" db="EMBL/GenBank/DDBJ databases">
        <title>Genome sequence of Babesia caballi.</title>
        <authorList>
            <person name="Yamagishi J."/>
            <person name="Kidaka T."/>
            <person name="Ochi A."/>
        </authorList>
    </citation>
    <scope>NUCLEOTIDE SEQUENCE [LARGE SCALE GENOMIC DNA]</scope>
    <source>
        <strain evidence="5">USDA-D6B2</strain>
    </source>
</reference>
<dbReference type="RefSeq" id="XP_067716216.1">
    <property type="nucleotide sequence ID" value="XM_067860115.1"/>
</dbReference>
<proteinExistence type="predicted"/>
<feature type="coiled-coil region" evidence="1">
    <location>
        <begin position="179"/>
        <end position="230"/>
    </location>
</feature>
<evidence type="ECO:0000313" key="6">
    <source>
        <dbReference type="Proteomes" id="UP001497744"/>
    </source>
</evidence>
<evidence type="ECO:0000256" key="2">
    <source>
        <dbReference type="SAM" id="MobiDB-lite"/>
    </source>
</evidence>
<dbReference type="InterPro" id="IPR037524">
    <property type="entry name" value="PA14/GLEYA"/>
</dbReference>
<dbReference type="GeneID" id="94195628"/>
<dbReference type="Gene3D" id="2.10.10.10">
    <property type="entry name" value="Fibronectin, type II, collagen-binding"/>
    <property type="match status" value="1"/>
</dbReference>
<organism evidence="5 6">
    <name type="scientific">Babesia caballi</name>
    <dbReference type="NCBI Taxonomy" id="5871"/>
    <lineage>
        <taxon>Eukaryota</taxon>
        <taxon>Sar</taxon>
        <taxon>Alveolata</taxon>
        <taxon>Apicomplexa</taxon>
        <taxon>Aconoidasida</taxon>
        <taxon>Piroplasmida</taxon>
        <taxon>Babesiidae</taxon>
        <taxon>Babesia</taxon>
    </lineage>
</organism>
<dbReference type="InterPro" id="IPR036943">
    <property type="entry name" value="FN_type2_sf"/>
</dbReference>
<dbReference type="Proteomes" id="UP001497744">
    <property type="component" value="Unassembled WGS sequence"/>
</dbReference>
<dbReference type="EMBL" id="BPLF01000003">
    <property type="protein sequence ID" value="GIX64147.1"/>
    <property type="molecule type" value="Genomic_DNA"/>
</dbReference>
<feature type="region of interest" description="Disordered" evidence="2">
    <location>
        <begin position="766"/>
        <end position="791"/>
    </location>
</feature>
<comment type="caution">
    <text evidence="5">The sequence shown here is derived from an EMBL/GenBank/DDBJ whole genome shotgun (WGS) entry which is preliminary data.</text>
</comment>
<dbReference type="Pfam" id="PF07691">
    <property type="entry name" value="PA14"/>
    <property type="match status" value="1"/>
</dbReference>
<sequence length="1053" mass="117393">MEPPPPYGSWRAVAWRLVAVLLLCYWRPLPGAAAVFHSEEPAAEPKDLAIPPGADYDREELQKLTEFRQRHRKTVDGRLCAAAFVRNGNKFTDCTATEAPDGSVGREWCYVEVQLVGAGFRDWDFCAGVVDYDVLRSKATLLSQMKASELAHSVLQLTKEESRLEKTLRHFEAVCGHGAESHESEMHELSHALRGLERALQQVEANARTLHTLREQWEALEEQLAIARKNALRDKRNCAVVQGYSAPAVGDGIRASYFDNPYLRGPPVGFFNHPSLSLTFDEILPVSGVDIRSFSVRFEGYLRAPVSDTYTFWMEGDCNFRVFVDGELVVTHGLETRGNFASAFSPIGVIALDGRPTSSAQLASRPLTLEGGKRYPLVVEYSHQSALKYLDENVARLSLSWGTATRPRAMIAPEHFFRSRDSGESLVISALEARLFDLAMLENGAQAFLHVTNLVVSDVPDRFRGARMVRTVVRPEHDHVSFHISHDAVVYVALSSQSSFIPKAAEDGSVFQRSSEVISVYAFDSNSEEAHSQQEFAVYYRRFKAGVVKFEMLRETSFFFFLQPTLANFVCQDDVLFLPFKNGDSCAASSSLAPAFDCSQGFGGGYWKAASGLLANQWLTRTFVSPVELLHFHFSPLAGGVPMRARLVFPDGVVEEFELQSQLRYEVGCHGVIDSLRIEFDASASEGTLGGSFALYGRECGSQTVVDDAVRFPVRVDFCQAGESCGSHYVDVGHVKGIHGRLSYGWGSSNVIASMGELPFCAAHGRHSGSAPSHAPPTEPTTAQDHADATPMAGRRTSFGRLLRRRAGLPMGVDQWWAIDVPEHGVYRVEILLSALCGTVESASLQLNGVEVLEGEWLQSGQSIEVSYFSCSSFRPVPRSRISGAQRRGFAMEDKLKTLVFHHYVPKDESLKRLVRSNLEDYKQIEEDIDAAIARIIEDYTSKVGLVAISSSIPAFRYRVALRGNKYRLWANVCRCRPSCNRFQDVLSLVLPSKQNWDLKRNLRDARQTLATRTDMTIMKLLQANRNKEEIDSVMLAQFTQNDVEREFEQDDY</sequence>
<dbReference type="SUPFAM" id="SSF56988">
    <property type="entry name" value="Anthrax protective antigen"/>
    <property type="match status" value="1"/>
</dbReference>
<name>A0AAV4LV84_BABCB</name>
<evidence type="ECO:0000259" key="4">
    <source>
        <dbReference type="PROSITE" id="PS51820"/>
    </source>
</evidence>
<dbReference type="PROSITE" id="PS51820">
    <property type="entry name" value="PA14"/>
    <property type="match status" value="1"/>
</dbReference>
<keyword evidence="6" id="KW-1185">Reference proteome</keyword>
<dbReference type="Gene3D" id="3.90.182.10">
    <property type="entry name" value="Toxin - Anthrax Protective Antigen,domain 1"/>
    <property type="match status" value="1"/>
</dbReference>
<evidence type="ECO:0000313" key="5">
    <source>
        <dbReference type="EMBL" id="GIX64147.1"/>
    </source>
</evidence>
<accession>A0AAV4LV84</accession>
<feature type="signal peptide" evidence="3">
    <location>
        <begin position="1"/>
        <end position="33"/>
    </location>
</feature>
<feature type="chain" id="PRO_5043618603" evidence="3">
    <location>
        <begin position="34"/>
        <end position="1053"/>
    </location>
</feature>
<dbReference type="InterPro" id="IPR011658">
    <property type="entry name" value="PA14_dom"/>
</dbReference>
<dbReference type="AlphaFoldDB" id="A0AAV4LV84"/>
<dbReference type="SMART" id="SM00758">
    <property type="entry name" value="PA14"/>
    <property type="match status" value="1"/>
</dbReference>